<accession>A0AAV5JRP5</accession>
<keyword evidence="2" id="KW-1185">Reference proteome</keyword>
<evidence type="ECO:0000313" key="2">
    <source>
        <dbReference type="Proteomes" id="UP001054252"/>
    </source>
</evidence>
<evidence type="ECO:0000313" key="1">
    <source>
        <dbReference type="EMBL" id="GKV13380.1"/>
    </source>
</evidence>
<organism evidence="1 2">
    <name type="scientific">Rubroshorea leprosula</name>
    <dbReference type="NCBI Taxonomy" id="152421"/>
    <lineage>
        <taxon>Eukaryota</taxon>
        <taxon>Viridiplantae</taxon>
        <taxon>Streptophyta</taxon>
        <taxon>Embryophyta</taxon>
        <taxon>Tracheophyta</taxon>
        <taxon>Spermatophyta</taxon>
        <taxon>Magnoliopsida</taxon>
        <taxon>eudicotyledons</taxon>
        <taxon>Gunneridae</taxon>
        <taxon>Pentapetalae</taxon>
        <taxon>rosids</taxon>
        <taxon>malvids</taxon>
        <taxon>Malvales</taxon>
        <taxon>Dipterocarpaceae</taxon>
        <taxon>Rubroshorea</taxon>
    </lineage>
</organism>
<sequence length="105" mass="11642">MEGSRLYMLLPIFLLSDDLPMDNSKLKRNVTGIFPEQIALAISSPTSMWVSWVTGDAQIGSNVTALDPSWGTQQSWVRLKPRSPGFEASMKPVAGFNGREFQILL</sequence>
<dbReference type="EMBL" id="BPVZ01000038">
    <property type="protein sequence ID" value="GKV13380.1"/>
    <property type="molecule type" value="Genomic_DNA"/>
</dbReference>
<proteinExistence type="predicted"/>
<dbReference type="GO" id="GO:0046872">
    <property type="term" value="F:metal ion binding"/>
    <property type="evidence" value="ECO:0007669"/>
    <property type="project" value="InterPro"/>
</dbReference>
<comment type="caution">
    <text evidence="1">The sequence shown here is derived from an EMBL/GenBank/DDBJ whole genome shotgun (WGS) entry which is preliminary data.</text>
</comment>
<dbReference type="Proteomes" id="UP001054252">
    <property type="component" value="Unassembled WGS sequence"/>
</dbReference>
<protein>
    <submittedName>
        <fullName evidence="1">Uncharacterized protein</fullName>
    </submittedName>
</protein>
<dbReference type="GO" id="GO:0003993">
    <property type="term" value="F:acid phosphatase activity"/>
    <property type="evidence" value="ECO:0007669"/>
    <property type="project" value="InterPro"/>
</dbReference>
<dbReference type="SUPFAM" id="SSF49363">
    <property type="entry name" value="Purple acid phosphatase, N-terminal domain"/>
    <property type="match status" value="1"/>
</dbReference>
<dbReference type="AlphaFoldDB" id="A0AAV5JRP5"/>
<gene>
    <name evidence="1" type="ORF">SLEP1_g24389</name>
</gene>
<dbReference type="InterPro" id="IPR008963">
    <property type="entry name" value="Purple_acid_Pase-like_N"/>
</dbReference>
<reference evidence="1 2" key="1">
    <citation type="journal article" date="2021" name="Commun. Biol.">
        <title>The genome of Shorea leprosula (Dipterocarpaceae) highlights the ecological relevance of drought in aseasonal tropical rainforests.</title>
        <authorList>
            <person name="Ng K.K.S."/>
            <person name="Kobayashi M.J."/>
            <person name="Fawcett J.A."/>
            <person name="Hatakeyama M."/>
            <person name="Paape T."/>
            <person name="Ng C.H."/>
            <person name="Ang C.C."/>
            <person name="Tnah L.H."/>
            <person name="Lee C.T."/>
            <person name="Nishiyama T."/>
            <person name="Sese J."/>
            <person name="O'Brien M.J."/>
            <person name="Copetti D."/>
            <person name="Mohd Noor M.I."/>
            <person name="Ong R.C."/>
            <person name="Putra M."/>
            <person name="Sireger I.Z."/>
            <person name="Indrioko S."/>
            <person name="Kosugi Y."/>
            <person name="Izuno A."/>
            <person name="Isagi Y."/>
            <person name="Lee S.L."/>
            <person name="Shimizu K.K."/>
        </authorList>
    </citation>
    <scope>NUCLEOTIDE SEQUENCE [LARGE SCALE GENOMIC DNA]</scope>
    <source>
        <strain evidence="1">214</strain>
    </source>
</reference>
<name>A0AAV5JRP5_9ROSI</name>